<evidence type="ECO:0000256" key="9">
    <source>
        <dbReference type="SAM" id="MobiDB-lite"/>
    </source>
</evidence>
<sequence>MAALPPDFVDGLYRKVLMSVKASNAIPSEEEDFNFQSKFNKDFRAGAEDLQGRLTSLLHRLRHANVTQHGKNDADDDILEFDPLEENGPLTDLVDSLLEKASEQIIRFQKGEVDPTPAAAPPVTLPTATSTSNAATVSARPQDTFEDKIDNADTPFVSKLRAKLHAAPVPGDDTNEDDDELYHPYRNEITNLKYPAWMLQPDDVRREIIPLDDATYTYVDTPAALDAMVAALQTADLLAVDLENHSYHSFQGFLCLMQISTWDCDWLVDTLALRSHLHVLNTIFCNPAKLKVLHGADSDIVWLQRDLGLYVVNMFDTGQAARCLQYARFSLAHLLSTHCGVTADKQYQLADWRVRPLDEHLVKYAREDTRYLLYIYQVMKAELLAKPEENLLAAVLSRSQTLCLSVYEKPKAPTADDAAHVAFKLKSTVGLQTVTDSQLRVMEQLLVWRDRLARKVDESAGYVCPNAVLMKIMKGRPATPAQLFRLCNPIPPLVRKHAHELTVLLGREQDDEVAPTAAPHVVKPLEKTLVHATTEESSQLYAFKGWQVAAPRKATASNAAATGLFAAATGDGDDALTQQALLEQVRQAFASKEFVLVELAVDAVTLAAPSVVTKAEPVKEDAPAPLALSEKYPKLMKKRKADKAPSTAVDDDETSTAADGEATSSAAASFQPFDYAAQTLAATTMNLDEKPVVERNKRKKGYNPFVAAPDDSGMAPINQKRGYNAPRSSTTR</sequence>
<dbReference type="GO" id="GO:0003727">
    <property type="term" value="F:single-stranded RNA binding"/>
    <property type="evidence" value="ECO:0007669"/>
    <property type="project" value="TreeGrafter"/>
</dbReference>
<dbReference type="InterPro" id="IPR045092">
    <property type="entry name" value="Rrp6-like"/>
</dbReference>
<dbReference type="GO" id="GO:0071040">
    <property type="term" value="P:nuclear polyadenylation-dependent antisense transcript catabolic process"/>
    <property type="evidence" value="ECO:0007669"/>
    <property type="project" value="TreeGrafter"/>
</dbReference>
<dbReference type="InterPro" id="IPR012588">
    <property type="entry name" value="Exosome-assoc_fac_Rrp6_N"/>
</dbReference>
<accession>A0A485KC24</accession>
<evidence type="ECO:0000256" key="4">
    <source>
        <dbReference type="ARBA" id="ARBA00022801"/>
    </source>
</evidence>
<comment type="similarity">
    <text evidence="8">Belongs to the exosome component 10/RRP6 family.</text>
</comment>
<keyword evidence="2" id="KW-0698">rRNA processing</keyword>
<evidence type="ECO:0000256" key="1">
    <source>
        <dbReference type="ARBA" id="ARBA00004123"/>
    </source>
</evidence>
<keyword evidence="7" id="KW-0539">Nucleus</keyword>
<dbReference type="InterPro" id="IPR002562">
    <property type="entry name" value="3'-5'_exonuclease_dom"/>
</dbReference>
<feature type="region of interest" description="Disordered" evidence="9">
    <location>
        <begin position="691"/>
        <end position="732"/>
    </location>
</feature>
<evidence type="ECO:0000256" key="5">
    <source>
        <dbReference type="ARBA" id="ARBA00022835"/>
    </source>
</evidence>
<dbReference type="FunFam" id="3.30.420.10:FF:000059">
    <property type="entry name" value="Exosome complex exonuclease Rrp6"/>
    <property type="match status" value="1"/>
</dbReference>
<name>A0A485KC24_9STRA</name>
<dbReference type="Gene3D" id="3.30.420.10">
    <property type="entry name" value="Ribonuclease H-like superfamily/Ribonuclease H"/>
    <property type="match status" value="1"/>
</dbReference>
<dbReference type="CDD" id="cd06147">
    <property type="entry name" value="Rrp6p_like_exo"/>
    <property type="match status" value="1"/>
</dbReference>
<dbReference type="GO" id="GO:0071035">
    <property type="term" value="P:nuclear polyadenylation-dependent rRNA catabolic process"/>
    <property type="evidence" value="ECO:0007669"/>
    <property type="project" value="TreeGrafter"/>
</dbReference>
<evidence type="ECO:0000256" key="3">
    <source>
        <dbReference type="ARBA" id="ARBA00022722"/>
    </source>
</evidence>
<proteinExistence type="inferred from homology"/>
<dbReference type="SMART" id="SM00474">
    <property type="entry name" value="35EXOc"/>
    <property type="match status" value="1"/>
</dbReference>
<feature type="region of interest" description="Disordered" evidence="9">
    <location>
        <begin position="638"/>
        <end position="664"/>
    </location>
</feature>
<evidence type="ECO:0000256" key="6">
    <source>
        <dbReference type="ARBA" id="ARBA00022839"/>
    </source>
</evidence>
<keyword evidence="5" id="KW-0271">Exosome</keyword>
<dbReference type="Pfam" id="PF00570">
    <property type="entry name" value="HRDC"/>
    <property type="match status" value="1"/>
</dbReference>
<dbReference type="GO" id="GO:0071039">
    <property type="term" value="P:nuclear polyadenylation-dependent CUT catabolic process"/>
    <property type="evidence" value="ECO:0007669"/>
    <property type="project" value="TreeGrafter"/>
</dbReference>
<keyword evidence="13" id="KW-1185">Reference proteome</keyword>
<dbReference type="GO" id="GO:0071038">
    <property type="term" value="P:TRAMP-dependent tRNA surveillance pathway"/>
    <property type="evidence" value="ECO:0007669"/>
    <property type="project" value="TreeGrafter"/>
</dbReference>
<dbReference type="GO" id="GO:0000175">
    <property type="term" value="F:3'-5'-RNA exonuclease activity"/>
    <property type="evidence" value="ECO:0007669"/>
    <property type="project" value="InterPro"/>
</dbReference>
<dbReference type="PANTHER" id="PTHR12124">
    <property type="entry name" value="POLYMYOSITIS/SCLERODERMA AUTOANTIGEN-RELATED"/>
    <property type="match status" value="1"/>
</dbReference>
<dbReference type="GO" id="GO:0071051">
    <property type="term" value="P:poly(A)-dependent snoRNA 3'-end processing"/>
    <property type="evidence" value="ECO:0007669"/>
    <property type="project" value="TreeGrafter"/>
</dbReference>
<dbReference type="AlphaFoldDB" id="A0A485KC24"/>
<dbReference type="InterPro" id="IPR002121">
    <property type="entry name" value="HRDC_dom"/>
</dbReference>
<dbReference type="SUPFAM" id="SSF53098">
    <property type="entry name" value="Ribonuclease H-like"/>
    <property type="match status" value="1"/>
</dbReference>
<reference evidence="11" key="2">
    <citation type="submission" date="2019-06" db="EMBL/GenBank/DDBJ databases">
        <title>Genomics analysis of Aphanomyces spp. identifies a new class of oomycete effector associated with host adaptation.</title>
        <authorList>
            <person name="Gaulin E."/>
        </authorList>
    </citation>
    <scope>NUCLEOTIDE SEQUENCE</scope>
    <source>
        <strain evidence="11">CBS 578.67</strain>
    </source>
</reference>
<dbReference type="PANTHER" id="PTHR12124:SF47">
    <property type="entry name" value="EXOSOME COMPONENT 10"/>
    <property type="match status" value="1"/>
</dbReference>
<keyword evidence="4" id="KW-0378">Hydrolase</keyword>
<evidence type="ECO:0000256" key="8">
    <source>
        <dbReference type="ARBA" id="ARBA00043957"/>
    </source>
</evidence>
<dbReference type="GO" id="GO:0005730">
    <property type="term" value="C:nucleolus"/>
    <property type="evidence" value="ECO:0007669"/>
    <property type="project" value="TreeGrafter"/>
</dbReference>
<comment type="subcellular location">
    <subcellularLocation>
        <location evidence="1">Nucleus</location>
    </subcellularLocation>
</comment>
<protein>
    <submittedName>
        <fullName evidence="12">Aste57867_4071 protein</fullName>
    </submittedName>
</protein>
<dbReference type="InterPro" id="IPR010997">
    <property type="entry name" value="HRDC-like_sf"/>
</dbReference>
<feature type="domain" description="HRDC" evidence="10">
    <location>
        <begin position="435"/>
        <end position="515"/>
    </location>
</feature>
<dbReference type="Pfam" id="PF01612">
    <property type="entry name" value="DNA_pol_A_exo1"/>
    <property type="match status" value="1"/>
</dbReference>
<keyword evidence="6" id="KW-0269">Exonuclease</keyword>
<dbReference type="InterPro" id="IPR044876">
    <property type="entry name" value="HRDC_dom_sf"/>
</dbReference>
<gene>
    <name evidence="12" type="primary">Aste57867_4071</name>
    <name evidence="11" type="ORF">As57867_004060</name>
    <name evidence="12" type="ORF">ASTE57867_4071</name>
</gene>
<evidence type="ECO:0000256" key="7">
    <source>
        <dbReference type="ARBA" id="ARBA00023242"/>
    </source>
</evidence>
<dbReference type="EMBL" id="VJMH01000871">
    <property type="protein sequence ID" value="KAF0714057.1"/>
    <property type="molecule type" value="Genomic_DNA"/>
</dbReference>
<dbReference type="GO" id="GO:0000467">
    <property type="term" value="P:exonucleolytic trimming to generate mature 3'-end of 5.8S rRNA from tricistronic rRNA transcript (SSU-rRNA, 5.8S rRNA, LSU-rRNA)"/>
    <property type="evidence" value="ECO:0007669"/>
    <property type="project" value="InterPro"/>
</dbReference>
<dbReference type="Proteomes" id="UP000332933">
    <property type="component" value="Unassembled WGS sequence"/>
</dbReference>
<evidence type="ECO:0000313" key="13">
    <source>
        <dbReference type="Proteomes" id="UP000332933"/>
    </source>
</evidence>
<dbReference type="EMBL" id="CAADRA010000871">
    <property type="protein sequence ID" value="VFT81205.1"/>
    <property type="molecule type" value="Genomic_DNA"/>
</dbReference>
<dbReference type="SMART" id="SM00341">
    <property type="entry name" value="HRDC"/>
    <property type="match status" value="1"/>
</dbReference>
<dbReference type="InterPro" id="IPR049559">
    <property type="entry name" value="Rrp6p-like_exo"/>
</dbReference>
<keyword evidence="3" id="KW-0540">Nuclease</keyword>
<evidence type="ECO:0000313" key="11">
    <source>
        <dbReference type="EMBL" id="KAF0714057.1"/>
    </source>
</evidence>
<dbReference type="Gene3D" id="1.10.150.80">
    <property type="entry name" value="HRDC domain"/>
    <property type="match status" value="1"/>
</dbReference>
<dbReference type="GO" id="GO:0071044">
    <property type="term" value="P:histone mRNA catabolic process"/>
    <property type="evidence" value="ECO:0007669"/>
    <property type="project" value="TreeGrafter"/>
</dbReference>
<dbReference type="GO" id="GO:0071037">
    <property type="term" value="P:nuclear polyadenylation-dependent snRNA catabolic process"/>
    <property type="evidence" value="ECO:0007669"/>
    <property type="project" value="TreeGrafter"/>
</dbReference>
<reference evidence="12 13" key="1">
    <citation type="submission" date="2019-03" db="EMBL/GenBank/DDBJ databases">
        <authorList>
            <person name="Gaulin E."/>
            <person name="Dumas B."/>
        </authorList>
    </citation>
    <scope>NUCLEOTIDE SEQUENCE [LARGE SCALE GENOMIC DNA]</scope>
    <source>
        <strain evidence="12">CBS 568.67</strain>
    </source>
</reference>
<evidence type="ECO:0000259" key="10">
    <source>
        <dbReference type="PROSITE" id="PS50967"/>
    </source>
</evidence>
<dbReference type="PROSITE" id="PS50967">
    <property type="entry name" value="HRDC"/>
    <property type="match status" value="1"/>
</dbReference>
<evidence type="ECO:0000256" key="2">
    <source>
        <dbReference type="ARBA" id="ARBA00022552"/>
    </source>
</evidence>
<dbReference type="GO" id="GO:0000176">
    <property type="term" value="C:nuclear exosome (RNase complex)"/>
    <property type="evidence" value="ECO:0007669"/>
    <property type="project" value="InterPro"/>
</dbReference>
<organism evidence="12 13">
    <name type="scientific">Aphanomyces stellatus</name>
    <dbReference type="NCBI Taxonomy" id="120398"/>
    <lineage>
        <taxon>Eukaryota</taxon>
        <taxon>Sar</taxon>
        <taxon>Stramenopiles</taxon>
        <taxon>Oomycota</taxon>
        <taxon>Saprolegniomycetes</taxon>
        <taxon>Saprolegniales</taxon>
        <taxon>Verrucalvaceae</taxon>
        <taxon>Aphanomyces</taxon>
    </lineage>
</organism>
<dbReference type="InterPro" id="IPR012337">
    <property type="entry name" value="RNaseH-like_sf"/>
</dbReference>
<dbReference type="GO" id="GO:0000166">
    <property type="term" value="F:nucleotide binding"/>
    <property type="evidence" value="ECO:0007669"/>
    <property type="project" value="InterPro"/>
</dbReference>
<dbReference type="SUPFAM" id="SSF47819">
    <property type="entry name" value="HRDC-like"/>
    <property type="match status" value="1"/>
</dbReference>
<dbReference type="GO" id="GO:0071036">
    <property type="term" value="P:nuclear polyadenylation-dependent snoRNA catabolic process"/>
    <property type="evidence" value="ECO:0007669"/>
    <property type="project" value="TreeGrafter"/>
</dbReference>
<dbReference type="Pfam" id="PF08066">
    <property type="entry name" value="PMC2NT"/>
    <property type="match status" value="1"/>
</dbReference>
<evidence type="ECO:0000313" key="12">
    <source>
        <dbReference type="EMBL" id="VFT81205.1"/>
    </source>
</evidence>
<feature type="compositionally biased region" description="Low complexity" evidence="9">
    <location>
        <begin position="655"/>
        <end position="664"/>
    </location>
</feature>
<dbReference type="OrthoDB" id="2250022at2759"/>
<dbReference type="InterPro" id="IPR036397">
    <property type="entry name" value="RNaseH_sf"/>
</dbReference>